<evidence type="ECO:0000259" key="1">
    <source>
        <dbReference type="Pfam" id="PF20178"/>
    </source>
</evidence>
<accession>A0ABY6QI95</accession>
<evidence type="ECO:0000313" key="3">
    <source>
        <dbReference type="Proteomes" id="UP001164116"/>
    </source>
</evidence>
<dbReference type="Pfam" id="PF20178">
    <property type="entry name" value="ToxA_N"/>
    <property type="match status" value="1"/>
</dbReference>
<proteinExistence type="predicted"/>
<dbReference type="EMBL" id="CP112866">
    <property type="protein sequence ID" value="UZW19660.1"/>
    <property type="molecule type" value="Genomic_DNA"/>
</dbReference>
<evidence type="ECO:0000313" key="2">
    <source>
        <dbReference type="EMBL" id="UZW19660.1"/>
    </source>
</evidence>
<gene>
    <name evidence="2" type="ORF">OSC50_04730</name>
</gene>
<sequence>MGFLILFKRPTMLFESLTTPSLIRRLNANDNPSQMALVEKLSTLNLQLLEELAQQPRFETFVQDEFDRHFSDLMPRLEVRKDYVQGGEEQAFGQTTLQDTLAPSPLAPTVLDVVVQRIVTGQASTHASRDTRFYRTPADEGDPPLIPELNGLAFDGFVDSLGGALTSRYLTFTQTYWAMPRGSTDVRSRRQWLVDKRLEHLRTEVALLKGDGLVTAAGEALFDKLLRYPDALARRALKGYKPCAYGLALKGAASADALLHGAFVLTARDPQDAQNTWESDTPAELQVRPVNAGSNLGIVLLFSPNNGLEEFDSLASLDRELHRRLNHPSEFSSLLALMADNDQPQGLALHREDKTSDQFTYLEWLDSPFIHAIEDQCQKLRADFISTLMRYQAFPATQDRSRLAESLDLATDLTRAFDGSPVLLARLKKRGQAQLKIFLEGASAADKLAWHEAIQGYCDELSNLSDTEGLPTLAQFSDKTALLAYGNAQLRGLLKAQFGLQANPDEILVHTREPHTPPIVYVPGAASSVPREPGTPLYTERKRSLTELALENVGGLDFNFANFSRLTDKSGAVYSDLTVGQVKDLVRSANIGDSYDALLKDRLITSPAALAQKSHFARVIERQVRLDAIEAKIAGDFLPDRLERGFNWVRVVLDQPVDSDRRETVEGHRVVVQSLKLRGQRVRGVWLFRSASSSVGSTVVYAPQAPGGRVFYEFADDQLSSGFTHNSSWREYLVGRVEKAQQRHVRSILRGRGDMTMMHMPRIAGNIFEEAYEVEANFAINDAGSQSRTTTETDVDTAITVATTAFDIAAMVLPIKVMLPIGLARSLFSIFNAMDAASLGDRGEAAHHLVRALGEFIGALVDGAVGARTGAATAASRGLNPHMALRSKPADLLVLKGWEGKGIYYKVSTVEGTRQYFLRAQNRWFSILDEGGEQAWRVRDVRKPYQYHHAPIRLDSQGRWEVGSHPGKGLKGGLSPEEELRQLYPFLSQDNARLVFESFNFPPGRELEFQLDVVHTLRAGTALDAFNQYLMVTPRRLSLRLRGGDSSGTPLTPLEPLPGLSQARPVRQPLERFVDWGQTIDAAELQLHNADLGIYRRIGGTAALIGTDYVKIDQRYFPILPSGASATVGEVPRHFVFMRDPNQPFRTYGQFETMLRRDLFDQPRIASFAPQDRRWVNATTMSFQKPLTASVAQAFPMLTIDSQVNVARTLFNRANPNGLTAWGITAMQRTLQDWRLASPSSHVRLGDPLTLLPTTVRTAQGHWRLVTQPHLYTRLTFRTDHTPILLYNALVSRTDGTLKALMNQVLIRDGYIVMSAYSPPGEVLFKRPARDTLYWLRLRRVFGEVVESGPNVTLRETLLDAASRRQVNAARAAGKLVSLVGGIHVPFEGSAAAIFVLRV</sequence>
<dbReference type="InterPro" id="IPR046673">
    <property type="entry name" value="ToxA_N"/>
</dbReference>
<feature type="domain" description="Dermonecrotic toxin N-terminal" evidence="1">
    <location>
        <begin position="488"/>
        <end position="718"/>
    </location>
</feature>
<name>A0ABY6QI95_9PSED</name>
<protein>
    <recommendedName>
        <fullName evidence="1">Dermonecrotic toxin N-terminal domain-containing protein</fullName>
    </recommendedName>
</protein>
<dbReference type="RefSeq" id="WP_266246518.1">
    <property type="nucleotide sequence ID" value="NZ_CP112866.1"/>
</dbReference>
<keyword evidence="3" id="KW-1185">Reference proteome</keyword>
<organism evidence="2 3">
    <name type="scientific">Pseudomonas quebecensis</name>
    <dbReference type="NCBI Taxonomy" id="2995174"/>
    <lineage>
        <taxon>Bacteria</taxon>
        <taxon>Pseudomonadati</taxon>
        <taxon>Pseudomonadota</taxon>
        <taxon>Gammaproteobacteria</taxon>
        <taxon>Pseudomonadales</taxon>
        <taxon>Pseudomonadaceae</taxon>
        <taxon>Pseudomonas</taxon>
    </lineage>
</organism>
<dbReference type="Proteomes" id="UP001164116">
    <property type="component" value="Chromosome"/>
</dbReference>
<reference evidence="2" key="1">
    <citation type="submission" date="2022-11" db="EMBL/GenBank/DDBJ databases">
        <title>Taxonomic description of a new Pseudomonas species.</title>
        <authorList>
            <person name="Tambong J.T."/>
        </authorList>
    </citation>
    <scope>NUCLEOTIDE SEQUENCE</scope>
    <source>
        <strain evidence="2">S1Bt42</strain>
    </source>
</reference>